<dbReference type="EMBL" id="CATQJA010002704">
    <property type="protein sequence ID" value="CAJ0585400.1"/>
    <property type="molecule type" value="Genomic_DNA"/>
</dbReference>
<comment type="caution">
    <text evidence="3">The sequence shown here is derived from an EMBL/GenBank/DDBJ whole genome shotgun (WGS) entry which is preliminary data.</text>
</comment>
<dbReference type="SMART" id="SM00151">
    <property type="entry name" value="SWIB"/>
    <property type="match status" value="1"/>
</dbReference>
<accession>A0AA36DFM1</accession>
<dbReference type="InterPro" id="IPR019835">
    <property type="entry name" value="SWIB_domain"/>
</dbReference>
<dbReference type="PANTHER" id="PTHR13844">
    <property type="entry name" value="SWI/SNF-RELATED MATRIX-ASSOCIATED ACTIN-DEPENDENT REGULATOR OF CHROMATIN SUBFAMILY D"/>
    <property type="match status" value="1"/>
</dbReference>
<proteinExistence type="predicted"/>
<dbReference type="Proteomes" id="UP001177023">
    <property type="component" value="Unassembled WGS sequence"/>
</dbReference>
<gene>
    <name evidence="3" type="ORF">MSPICULIGERA_LOCUS23425</name>
</gene>
<feature type="domain" description="DM2" evidence="2">
    <location>
        <begin position="221"/>
        <end position="298"/>
    </location>
</feature>
<feature type="non-terminal residue" evidence="3">
    <location>
        <position position="483"/>
    </location>
</feature>
<sequence>MDPRDRPGPSRTPRPVRQLQRVFEDPGRPMSPAAVQQARETLAARMRRSRDEPYDPNRYLPDELKPLRDRRLPPQIRQVAPESYDAYMKFLGTEKRVDTFLARKKLEMGRKNLVVPRTLRVFVSHQFFPGDEDGKLPMWELRVEGRLLGLDGQVEDDEQRRQKFSTYLKSLVLELDREMYGPDNCLVEWHRFPNCNETDGFQIKRPGDRPLRCNILILPLNPQAKLQLKPMLQRLLGIHCDTRDNIRVALWAYIKTHKLQDAQDHIWINNDRWLQQIFGCERMRFCDIPHLLQPHLKAPEPARINYRIENKGPGTVTSCYDINIDVGNVLAENLNHFNQAYTNQADMLLVNFKIDTMLKEIIEKLKTFNFYTEFAQDPRRFVNKWVRTQSAELRAFSDLPGGSEADRMAETYQQPAFEEAVGRYLYMKINEKRGEVKWDDRRRAMEKSYVLVIVSRSRSSIDKFYSVASPVTYMLSSSDREGF</sequence>
<dbReference type="InterPro" id="IPR036885">
    <property type="entry name" value="SWIB_MDM2_dom_sf"/>
</dbReference>
<dbReference type="AlphaFoldDB" id="A0AA36DFM1"/>
<name>A0AA36DFM1_9BILA</name>
<protein>
    <recommendedName>
        <fullName evidence="2">DM2 domain-containing protein</fullName>
    </recommendedName>
</protein>
<dbReference type="SUPFAM" id="SSF47592">
    <property type="entry name" value="SWIB/MDM2 domain"/>
    <property type="match status" value="1"/>
</dbReference>
<dbReference type="Pfam" id="PF02201">
    <property type="entry name" value="SWIB"/>
    <property type="match status" value="1"/>
</dbReference>
<feature type="compositionally biased region" description="Basic and acidic residues" evidence="1">
    <location>
        <begin position="49"/>
        <end position="61"/>
    </location>
</feature>
<feature type="region of interest" description="Disordered" evidence="1">
    <location>
        <begin position="1"/>
        <end position="61"/>
    </location>
</feature>
<dbReference type="Gene3D" id="1.10.245.10">
    <property type="entry name" value="SWIB/MDM2 domain"/>
    <property type="match status" value="1"/>
</dbReference>
<organism evidence="3 4">
    <name type="scientific">Mesorhabditis spiculigera</name>
    <dbReference type="NCBI Taxonomy" id="96644"/>
    <lineage>
        <taxon>Eukaryota</taxon>
        <taxon>Metazoa</taxon>
        <taxon>Ecdysozoa</taxon>
        <taxon>Nematoda</taxon>
        <taxon>Chromadorea</taxon>
        <taxon>Rhabditida</taxon>
        <taxon>Rhabditina</taxon>
        <taxon>Rhabditomorpha</taxon>
        <taxon>Rhabditoidea</taxon>
        <taxon>Rhabditidae</taxon>
        <taxon>Mesorhabditinae</taxon>
        <taxon>Mesorhabditis</taxon>
    </lineage>
</organism>
<dbReference type="InterPro" id="IPR003121">
    <property type="entry name" value="SWIB_MDM2_domain"/>
</dbReference>
<reference evidence="3" key="1">
    <citation type="submission" date="2023-06" db="EMBL/GenBank/DDBJ databases">
        <authorList>
            <person name="Delattre M."/>
        </authorList>
    </citation>
    <scope>NUCLEOTIDE SEQUENCE</scope>
    <source>
        <strain evidence="3">AF72</strain>
    </source>
</reference>
<evidence type="ECO:0000256" key="1">
    <source>
        <dbReference type="SAM" id="MobiDB-lite"/>
    </source>
</evidence>
<evidence type="ECO:0000313" key="4">
    <source>
        <dbReference type="Proteomes" id="UP001177023"/>
    </source>
</evidence>
<evidence type="ECO:0000313" key="3">
    <source>
        <dbReference type="EMBL" id="CAJ0585400.1"/>
    </source>
</evidence>
<keyword evidence="4" id="KW-1185">Reference proteome</keyword>
<dbReference type="PROSITE" id="PS51925">
    <property type="entry name" value="SWIB_MDM2"/>
    <property type="match status" value="1"/>
</dbReference>
<evidence type="ECO:0000259" key="2">
    <source>
        <dbReference type="PROSITE" id="PS51925"/>
    </source>
</evidence>